<dbReference type="FunFam" id="2.70.70.10:FF:000003">
    <property type="entry name" value="Murein hydrolase activator EnvC"/>
    <property type="match status" value="1"/>
</dbReference>
<dbReference type="Pfam" id="PF01551">
    <property type="entry name" value="Peptidase_M23"/>
    <property type="match status" value="1"/>
</dbReference>
<feature type="transmembrane region" description="Helical" evidence="3">
    <location>
        <begin position="28"/>
        <end position="49"/>
    </location>
</feature>
<name>A0A2U8I419_9GAMM</name>
<protein>
    <submittedName>
        <fullName evidence="5">Murein hydrolase activator EnvC</fullName>
    </submittedName>
</protein>
<dbReference type="AlphaFoldDB" id="A0A2U8I419"/>
<evidence type="ECO:0000256" key="1">
    <source>
        <dbReference type="SAM" id="Coils"/>
    </source>
</evidence>
<dbReference type="Proteomes" id="UP000261875">
    <property type="component" value="Chromosome"/>
</dbReference>
<dbReference type="InterPro" id="IPR016047">
    <property type="entry name" value="M23ase_b-sheet_dom"/>
</dbReference>
<keyword evidence="6" id="KW-1185">Reference proteome</keyword>
<dbReference type="OrthoDB" id="9784703at2"/>
<feature type="domain" description="M23ase beta-sheet core" evidence="4">
    <location>
        <begin position="356"/>
        <end position="449"/>
    </location>
</feature>
<feature type="compositionally biased region" description="Basic and acidic residues" evidence="2">
    <location>
        <begin position="279"/>
        <end position="292"/>
    </location>
</feature>
<dbReference type="NCBIfam" id="NF008644">
    <property type="entry name" value="PRK11637.1"/>
    <property type="match status" value="1"/>
</dbReference>
<dbReference type="KEGG" id="fsm:CCS41_04375"/>
<dbReference type="PANTHER" id="PTHR21666:SF270">
    <property type="entry name" value="MUREIN HYDROLASE ACTIVATOR ENVC"/>
    <property type="match status" value="1"/>
</dbReference>
<dbReference type="GO" id="GO:0004222">
    <property type="term" value="F:metalloendopeptidase activity"/>
    <property type="evidence" value="ECO:0007669"/>
    <property type="project" value="TreeGrafter"/>
</dbReference>
<organism evidence="5 6">
    <name type="scientific">Candidatus Fukatsuia symbiotica</name>
    <dbReference type="NCBI Taxonomy" id="1878942"/>
    <lineage>
        <taxon>Bacteria</taxon>
        <taxon>Pseudomonadati</taxon>
        <taxon>Pseudomonadota</taxon>
        <taxon>Gammaproteobacteria</taxon>
        <taxon>Enterobacterales</taxon>
        <taxon>Yersiniaceae</taxon>
        <taxon>Candidatus Fukatsuia</taxon>
    </lineage>
</organism>
<dbReference type="Gene3D" id="6.10.250.3150">
    <property type="match status" value="1"/>
</dbReference>
<evidence type="ECO:0000313" key="5">
    <source>
        <dbReference type="EMBL" id="AWK13881.1"/>
    </source>
</evidence>
<accession>A0A2U8I419</accession>
<evidence type="ECO:0000256" key="3">
    <source>
        <dbReference type="SAM" id="Phobius"/>
    </source>
</evidence>
<dbReference type="InterPro" id="IPR050570">
    <property type="entry name" value="Cell_wall_metabolism_enzyme"/>
</dbReference>
<feature type="region of interest" description="Disordered" evidence="2">
    <location>
        <begin position="279"/>
        <end position="317"/>
    </location>
</feature>
<dbReference type="SUPFAM" id="SSF51261">
    <property type="entry name" value="Duplicated hybrid motif"/>
    <property type="match status" value="1"/>
</dbReference>
<keyword evidence="5" id="KW-0378">Hydrolase</keyword>
<sequence length="455" mass="51088">MINKILFSLSIIMEHASAKGNKVLTKQQANRFTLCLSLMFCASIFYLSLLPITGHTADKTMPNKTIDSKNQLKTLQQGIEEKEKSVKQQEQQRNTLLGRLKQQENSIALVSRTLRETQSTLKQLDKNIADITISIDDLKNQQATQQHLLAKQLNTAFKQRKNSGLRIILNGEKSQRNERILAYFNYINQARETSISKLQQISTSLKEQKSSLLQKQNQQSVLLNKQKNQQQKLEYTRTARKQTLTSLEASLKKDQQSLAELKLNEKRLRNKIVKAERRAKARAKREEQEAARVRAQIKTKKQQAEKSGSKYTPSESERSLMARTGGLGQPNGQAIWPVHGHLSHRFGEALQGELRWKGMVIAAAEGSEVKAIADGRVLLADWLQGYGLVVVVEHGKGDMSLYGYNQSALVNIGEQVKAGQPVALVGNSGGQGTPSLYFEIRRQGQAVNPLPWLGR</sequence>
<feature type="coiled-coil region" evidence="1">
    <location>
        <begin position="72"/>
        <end position="141"/>
    </location>
</feature>
<dbReference type="PANTHER" id="PTHR21666">
    <property type="entry name" value="PEPTIDASE-RELATED"/>
    <property type="match status" value="1"/>
</dbReference>
<dbReference type="Gene3D" id="2.70.70.10">
    <property type="entry name" value="Glucose Permease (Domain IIA)"/>
    <property type="match status" value="1"/>
</dbReference>
<reference evidence="5 6" key="1">
    <citation type="submission" date="2017-05" db="EMBL/GenBank/DDBJ databases">
        <title>Genome sequence of Candidatus Fukatsuia symbiotica and Candidatus Hamiltonella defensa from Acyrthosiphon pisum strain 5D.</title>
        <authorList>
            <person name="Patel V.A."/>
            <person name="Chevignon G."/>
            <person name="Russell J.A."/>
            <person name="Oliver K.M."/>
        </authorList>
    </citation>
    <scope>NUCLEOTIDE SEQUENCE [LARGE SCALE GENOMIC DNA]</scope>
    <source>
        <strain evidence="5 6">5D</strain>
    </source>
</reference>
<gene>
    <name evidence="5" type="ORF">CCS41_04375</name>
</gene>
<keyword evidence="3" id="KW-0812">Transmembrane</keyword>
<dbReference type="CDD" id="cd12797">
    <property type="entry name" value="M23_peptidase"/>
    <property type="match status" value="1"/>
</dbReference>
<dbReference type="InterPro" id="IPR011055">
    <property type="entry name" value="Dup_hybrid_motif"/>
</dbReference>
<keyword evidence="3" id="KW-1133">Transmembrane helix</keyword>
<evidence type="ECO:0000259" key="4">
    <source>
        <dbReference type="Pfam" id="PF01551"/>
    </source>
</evidence>
<dbReference type="EMBL" id="CP021659">
    <property type="protein sequence ID" value="AWK13881.1"/>
    <property type="molecule type" value="Genomic_DNA"/>
</dbReference>
<evidence type="ECO:0000256" key="2">
    <source>
        <dbReference type="SAM" id="MobiDB-lite"/>
    </source>
</evidence>
<keyword evidence="3" id="KW-0472">Membrane</keyword>
<keyword evidence="1" id="KW-0175">Coiled coil</keyword>
<evidence type="ECO:0000313" key="6">
    <source>
        <dbReference type="Proteomes" id="UP000261875"/>
    </source>
</evidence>
<proteinExistence type="predicted"/>